<keyword evidence="3" id="KW-1185">Reference proteome</keyword>
<dbReference type="eggNOG" id="COG1943">
    <property type="taxonomic scope" value="Bacteria"/>
</dbReference>
<dbReference type="AlphaFoldDB" id="A0A0M2PTP4"/>
<sequence length="158" mass="18959">MEPHSPSLKIQQRTLPHWTLDGSIYFITFNTWEKLELNAPAQQIVFDACLFFHQQRYKLYTFVVMPDHVHLLLQPLPKTELAFWSLSEILHSIKSYTSRQVPKVMQHMGTVWQPERYDRIIRDRQEFETYWNYIYQNPVKAGLAAKPEIYAYFWCVCS</sequence>
<proteinExistence type="predicted"/>
<dbReference type="SMART" id="SM01321">
    <property type="entry name" value="Y1_Tnp"/>
    <property type="match status" value="1"/>
</dbReference>
<reference evidence="2" key="1">
    <citation type="submission" date="2012-04" db="EMBL/GenBank/DDBJ databases">
        <authorList>
            <person name="Borisov I.G."/>
            <person name="Ivanikova N.V."/>
            <person name="Pinevich A.V."/>
        </authorList>
    </citation>
    <scope>NUCLEOTIDE SEQUENCE</scope>
    <source>
        <strain evidence="2">CALU 1027</strain>
    </source>
</reference>
<dbReference type="InterPro" id="IPR036515">
    <property type="entry name" value="Transposase_17_sf"/>
</dbReference>
<comment type="caution">
    <text evidence="2">The sequence shown here is derived from an EMBL/GenBank/DDBJ whole genome shotgun (WGS) entry which is preliminary data.</text>
</comment>
<dbReference type="Pfam" id="PF01797">
    <property type="entry name" value="Y1_Tnp"/>
    <property type="match status" value="1"/>
</dbReference>
<dbReference type="EMBL" id="AJTX02000004">
    <property type="protein sequence ID" value="KKI99865.1"/>
    <property type="molecule type" value="Genomic_DNA"/>
</dbReference>
<organism evidence="2 3">
    <name type="scientific">Prochlorothrix hollandica PCC 9006 = CALU 1027</name>
    <dbReference type="NCBI Taxonomy" id="317619"/>
    <lineage>
        <taxon>Bacteria</taxon>
        <taxon>Bacillati</taxon>
        <taxon>Cyanobacteriota</taxon>
        <taxon>Cyanophyceae</taxon>
        <taxon>Prochlorotrichales</taxon>
        <taxon>Prochlorotrichaceae</taxon>
        <taxon>Prochlorothrix</taxon>
    </lineage>
</organism>
<dbReference type="Proteomes" id="UP000034681">
    <property type="component" value="Unassembled WGS sequence"/>
</dbReference>
<feature type="domain" description="Transposase IS200-like" evidence="1">
    <location>
        <begin position="20"/>
        <end position="137"/>
    </location>
</feature>
<dbReference type="GO" id="GO:0004803">
    <property type="term" value="F:transposase activity"/>
    <property type="evidence" value="ECO:0007669"/>
    <property type="project" value="InterPro"/>
</dbReference>
<protein>
    <submittedName>
        <fullName evidence="2">Transposase</fullName>
    </submittedName>
</protein>
<dbReference type="GO" id="GO:0006313">
    <property type="term" value="P:DNA transposition"/>
    <property type="evidence" value="ECO:0007669"/>
    <property type="project" value="InterPro"/>
</dbReference>
<dbReference type="PANTHER" id="PTHR36966:SF1">
    <property type="entry name" value="REP-ASSOCIATED TYROSINE TRANSPOSASE"/>
    <property type="match status" value="1"/>
</dbReference>
<dbReference type="PANTHER" id="PTHR36966">
    <property type="entry name" value="REP-ASSOCIATED TYROSINE TRANSPOSASE"/>
    <property type="match status" value="1"/>
</dbReference>
<dbReference type="InterPro" id="IPR052715">
    <property type="entry name" value="RAYT_transposase"/>
</dbReference>
<dbReference type="InterPro" id="IPR002686">
    <property type="entry name" value="Transposase_17"/>
</dbReference>
<dbReference type="NCBIfam" id="NF047646">
    <property type="entry name" value="REP_Tyr_transpos"/>
    <property type="match status" value="1"/>
</dbReference>
<dbReference type="SUPFAM" id="SSF143422">
    <property type="entry name" value="Transposase IS200-like"/>
    <property type="match status" value="1"/>
</dbReference>
<dbReference type="STRING" id="317619.GCA_000332315_00451"/>
<accession>A0A0M2PTP4</accession>
<evidence type="ECO:0000313" key="2">
    <source>
        <dbReference type="EMBL" id="KKI99865.1"/>
    </source>
</evidence>
<dbReference type="Gene3D" id="3.30.70.1290">
    <property type="entry name" value="Transposase IS200-like"/>
    <property type="match status" value="1"/>
</dbReference>
<dbReference type="GO" id="GO:0043565">
    <property type="term" value="F:sequence-specific DNA binding"/>
    <property type="evidence" value="ECO:0007669"/>
    <property type="project" value="TreeGrafter"/>
</dbReference>
<dbReference type="OrthoDB" id="9788881at2"/>
<evidence type="ECO:0000259" key="1">
    <source>
        <dbReference type="SMART" id="SM01321"/>
    </source>
</evidence>
<evidence type="ECO:0000313" key="3">
    <source>
        <dbReference type="Proteomes" id="UP000034681"/>
    </source>
</evidence>
<name>A0A0M2PTP4_PROHO</name>
<dbReference type="RefSeq" id="WP_016923626.1">
    <property type="nucleotide sequence ID" value="NZ_KB235933.1"/>
</dbReference>
<gene>
    <name evidence="2" type="ORF">PROH_08520</name>
</gene>